<keyword evidence="3" id="KW-0028">Amino-acid biosynthesis</keyword>
<feature type="binding site" evidence="3">
    <location>
        <position position="254"/>
    </location>
    <ligand>
        <name>NADP(+)</name>
        <dbReference type="ChEBI" id="CHEBI:58349"/>
    </ligand>
</feature>
<feature type="binding site" evidence="3">
    <location>
        <position position="69"/>
    </location>
    <ligand>
        <name>shikimate</name>
        <dbReference type="ChEBI" id="CHEBI:36208"/>
    </ligand>
</feature>
<dbReference type="Gene3D" id="3.40.50.10860">
    <property type="entry name" value="Leucine Dehydrogenase, chain A, domain 1"/>
    <property type="match status" value="1"/>
</dbReference>
<evidence type="ECO:0000256" key="2">
    <source>
        <dbReference type="ARBA" id="ARBA00023141"/>
    </source>
</evidence>
<dbReference type="RefSeq" id="WP_209906302.1">
    <property type="nucleotide sequence ID" value="NZ_BAAAMI010000019.1"/>
</dbReference>
<dbReference type="NCBIfam" id="NF009201">
    <property type="entry name" value="PRK12549.1"/>
    <property type="match status" value="1"/>
</dbReference>
<comment type="caution">
    <text evidence="3">Lacks conserved residue(s) required for the propagation of feature annotation.</text>
</comment>
<dbReference type="InterPro" id="IPR046346">
    <property type="entry name" value="Aminoacid_DH-like_N_sf"/>
</dbReference>
<dbReference type="CDD" id="cd01065">
    <property type="entry name" value="NAD_bind_Shikimate_DH"/>
    <property type="match status" value="1"/>
</dbReference>
<keyword evidence="7" id="KW-1185">Reference proteome</keyword>
<organism evidence="6 7">
    <name type="scientific">Paeniglutamicibacter psychrophenolicus</name>
    <dbReference type="NCBI Taxonomy" id="257454"/>
    <lineage>
        <taxon>Bacteria</taxon>
        <taxon>Bacillati</taxon>
        <taxon>Actinomycetota</taxon>
        <taxon>Actinomycetes</taxon>
        <taxon>Micrococcales</taxon>
        <taxon>Micrococcaceae</taxon>
        <taxon>Paeniglutamicibacter</taxon>
    </lineage>
</organism>
<comment type="function">
    <text evidence="3">Involved in the biosynthesis of the chorismate, which leads to the biosynthesis of aromatic amino acids. Catalyzes the reversible NADPH linked reduction of 3-dehydroshikimate (DHSA) to yield shikimate (SA).</text>
</comment>
<keyword evidence="3" id="KW-0521">NADP</keyword>
<evidence type="ECO:0000256" key="3">
    <source>
        <dbReference type="HAMAP-Rule" id="MF_00222"/>
    </source>
</evidence>
<dbReference type="Gene3D" id="3.40.50.720">
    <property type="entry name" value="NAD(P)-binding Rossmann-like Domain"/>
    <property type="match status" value="1"/>
</dbReference>
<accession>A0ABS4WAY1</accession>
<feature type="domain" description="Shikimate dehydrogenase substrate binding N-terminal" evidence="4">
    <location>
        <begin position="10"/>
        <end position="96"/>
    </location>
</feature>
<feature type="binding site" evidence="3">
    <location>
        <position position="109"/>
    </location>
    <ligand>
        <name>shikimate</name>
        <dbReference type="ChEBI" id="CHEBI:36208"/>
    </ligand>
</feature>
<comment type="pathway">
    <text evidence="1 3">Metabolic intermediate biosynthesis; chorismate biosynthesis; chorismate from D-erythrose 4-phosphate and phosphoenolpyruvate: step 4/7.</text>
</comment>
<dbReference type="EMBL" id="JAGIOE010000001">
    <property type="protein sequence ID" value="MBP2373073.1"/>
    <property type="molecule type" value="Genomic_DNA"/>
</dbReference>
<dbReference type="Proteomes" id="UP000766570">
    <property type="component" value="Unassembled WGS sequence"/>
</dbReference>
<dbReference type="GO" id="GO:0004764">
    <property type="term" value="F:shikimate 3-dehydrogenase (NADP+) activity"/>
    <property type="evidence" value="ECO:0007669"/>
    <property type="project" value="UniProtKB-EC"/>
</dbReference>
<dbReference type="EC" id="1.1.1.25" evidence="3"/>
<gene>
    <name evidence="3" type="primary">aroE</name>
    <name evidence="6" type="ORF">JOF46_000985</name>
</gene>
<feature type="binding site" evidence="3">
    <location>
        <position position="94"/>
    </location>
    <ligand>
        <name>shikimate</name>
        <dbReference type="ChEBI" id="CHEBI:36208"/>
    </ligand>
</feature>
<dbReference type="InterPro" id="IPR013708">
    <property type="entry name" value="Shikimate_DH-bd_N"/>
</dbReference>
<evidence type="ECO:0000256" key="1">
    <source>
        <dbReference type="ARBA" id="ARBA00004871"/>
    </source>
</evidence>
<reference evidence="6 7" key="1">
    <citation type="submission" date="2021-03" db="EMBL/GenBank/DDBJ databases">
        <title>Sequencing the genomes of 1000 actinobacteria strains.</title>
        <authorList>
            <person name="Klenk H.-P."/>
        </authorList>
    </citation>
    <scope>NUCLEOTIDE SEQUENCE [LARGE SCALE GENOMIC DNA]</scope>
    <source>
        <strain evidence="6 7">DSM 15454</strain>
    </source>
</reference>
<dbReference type="SUPFAM" id="SSF51735">
    <property type="entry name" value="NAD(P)-binding Rossmann-fold domains"/>
    <property type="match status" value="1"/>
</dbReference>
<dbReference type="InterPro" id="IPR036291">
    <property type="entry name" value="NAD(P)-bd_dom_sf"/>
</dbReference>
<sequence length="292" mass="30518">MSIRTHRVGLIGNDLGTSLSPAIHQAEAAALGLVGFSYEAIDLAGIPEPDLGRVLATAIADGFTGFNITHPHKQAIIPFLDAVAPDAAALGAVNTVVIDNGRMVGHNTDRTGFLAGLRRSLPEGSGHQSVVLFGAGGAGSAVAAALLDYGVVRLRIIDTDCGRREQLRRLLVRSLPEGSAATVEIAGTDMAEDWVGEAQGVVNATPIGMEHVPGTPFDLSWLTGSQWVADVIYRPVVTDLLAAAADLGSPVVHGTAMLVEQAADTFELVTGRSPRRERMRERLVGLLASAKP</sequence>
<protein>
    <recommendedName>
        <fullName evidence="3">Shikimate dehydrogenase (NADP(+))</fullName>
        <shortName evidence="3">SDH</shortName>
        <ecNumber evidence="3">1.1.1.25</ecNumber>
    </recommendedName>
</protein>
<feature type="domain" description="SDH C-terminal" evidence="5">
    <location>
        <begin position="254"/>
        <end position="283"/>
    </location>
</feature>
<keyword evidence="3 6" id="KW-0560">Oxidoreductase</keyword>
<feature type="active site" description="Proton acceptor" evidence="3">
    <location>
        <position position="73"/>
    </location>
</feature>
<evidence type="ECO:0000259" key="4">
    <source>
        <dbReference type="Pfam" id="PF08501"/>
    </source>
</evidence>
<evidence type="ECO:0000259" key="5">
    <source>
        <dbReference type="Pfam" id="PF18317"/>
    </source>
</evidence>
<dbReference type="HAMAP" id="MF_00222">
    <property type="entry name" value="Shikimate_DH_AroE"/>
    <property type="match status" value="1"/>
</dbReference>
<feature type="binding site" evidence="3">
    <location>
        <position position="233"/>
    </location>
    <ligand>
        <name>shikimate</name>
        <dbReference type="ChEBI" id="CHEBI:36208"/>
    </ligand>
</feature>
<dbReference type="InterPro" id="IPR041121">
    <property type="entry name" value="SDH_C"/>
</dbReference>
<feature type="binding site" evidence="3">
    <location>
        <begin position="134"/>
        <end position="138"/>
    </location>
    <ligand>
        <name>NADP(+)</name>
        <dbReference type="ChEBI" id="CHEBI:58349"/>
    </ligand>
</feature>
<dbReference type="PANTHER" id="PTHR21089:SF1">
    <property type="entry name" value="BIFUNCTIONAL 3-DEHYDROQUINATE DEHYDRATASE_SHIKIMATE DEHYDROGENASE, CHLOROPLASTIC"/>
    <property type="match status" value="1"/>
</dbReference>
<comment type="catalytic activity">
    <reaction evidence="3">
        <text>shikimate + NADP(+) = 3-dehydroshikimate + NADPH + H(+)</text>
        <dbReference type="Rhea" id="RHEA:17737"/>
        <dbReference type="ChEBI" id="CHEBI:15378"/>
        <dbReference type="ChEBI" id="CHEBI:16630"/>
        <dbReference type="ChEBI" id="CHEBI:36208"/>
        <dbReference type="ChEBI" id="CHEBI:57783"/>
        <dbReference type="ChEBI" id="CHEBI:58349"/>
        <dbReference type="EC" id="1.1.1.25"/>
    </reaction>
</comment>
<feature type="binding site" evidence="3">
    <location>
        <position position="231"/>
    </location>
    <ligand>
        <name>NADP(+)</name>
        <dbReference type="ChEBI" id="CHEBI:58349"/>
    </ligand>
</feature>
<feature type="binding site" evidence="3">
    <location>
        <begin position="18"/>
        <end position="20"/>
    </location>
    <ligand>
        <name>shikimate</name>
        <dbReference type="ChEBI" id="CHEBI:36208"/>
    </ligand>
</feature>
<evidence type="ECO:0000313" key="7">
    <source>
        <dbReference type="Proteomes" id="UP000766570"/>
    </source>
</evidence>
<keyword evidence="2 3" id="KW-0057">Aromatic amino acid biosynthesis</keyword>
<proteinExistence type="inferred from homology"/>
<evidence type="ECO:0000313" key="6">
    <source>
        <dbReference type="EMBL" id="MBP2373073.1"/>
    </source>
</evidence>
<dbReference type="PANTHER" id="PTHR21089">
    <property type="entry name" value="SHIKIMATE DEHYDROGENASE"/>
    <property type="match status" value="1"/>
</dbReference>
<dbReference type="Pfam" id="PF08501">
    <property type="entry name" value="Shikimate_dh_N"/>
    <property type="match status" value="1"/>
</dbReference>
<dbReference type="SUPFAM" id="SSF53223">
    <property type="entry name" value="Aminoacid dehydrogenase-like, N-terminal domain"/>
    <property type="match status" value="1"/>
</dbReference>
<comment type="subunit">
    <text evidence="3">Homodimer.</text>
</comment>
<feature type="binding site" evidence="3">
    <location>
        <position position="261"/>
    </location>
    <ligand>
        <name>shikimate</name>
        <dbReference type="ChEBI" id="CHEBI:36208"/>
    </ligand>
</feature>
<comment type="similarity">
    <text evidence="3">Belongs to the shikimate dehydrogenase family.</text>
</comment>
<comment type="caution">
    <text evidence="6">The sequence shown here is derived from an EMBL/GenBank/DDBJ whole genome shotgun (WGS) entry which is preliminary data.</text>
</comment>
<name>A0ABS4WAY1_9MICC</name>
<dbReference type="InterPro" id="IPR022893">
    <property type="entry name" value="Shikimate_DH_fam"/>
</dbReference>
<dbReference type="Pfam" id="PF18317">
    <property type="entry name" value="SDH_C"/>
    <property type="match status" value="1"/>
</dbReference>